<evidence type="ECO:0000256" key="10">
    <source>
        <dbReference type="ARBA" id="ARBA00031306"/>
    </source>
</evidence>
<evidence type="ECO:0000256" key="7">
    <source>
        <dbReference type="ARBA" id="ARBA00022723"/>
    </source>
</evidence>
<protein>
    <recommendedName>
        <fullName evidence="4 12">FAD:protein FMN transferase</fullName>
        <ecNumber evidence="3 12">2.7.1.180</ecNumber>
    </recommendedName>
    <alternativeName>
        <fullName evidence="10 12">Flavin transferase</fullName>
    </alternativeName>
</protein>
<keyword evidence="13" id="KW-0449">Lipoprotein</keyword>
<gene>
    <name evidence="13" type="ORF">SAMN04515675_0301</name>
</gene>
<dbReference type="PANTHER" id="PTHR30040:SF2">
    <property type="entry name" value="FAD:PROTEIN FMN TRANSFERASE"/>
    <property type="match status" value="1"/>
</dbReference>
<organism evidence="13 14">
    <name type="scientific">Pseudomonas costantinii</name>
    <dbReference type="NCBI Taxonomy" id="168469"/>
    <lineage>
        <taxon>Bacteria</taxon>
        <taxon>Pseudomonadati</taxon>
        <taxon>Pseudomonadota</taxon>
        <taxon>Gammaproteobacteria</taxon>
        <taxon>Pseudomonadales</taxon>
        <taxon>Pseudomonadaceae</taxon>
        <taxon>Pseudomonas</taxon>
    </lineage>
</organism>
<evidence type="ECO:0000256" key="11">
    <source>
        <dbReference type="ARBA" id="ARBA00048540"/>
    </source>
</evidence>
<dbReference type="InterPro" id="IPR003374">
    <property type="entry name" value="ApbE-like_sf"/>
</dbReference>
<dbReference type="SUPFAM" id="SSF143631">
    <property type="entry name" value="ApbE-like"/>
    <property type="match status" value="1"/>
</dbReference>
<evidence type="ECO:0000313" key="13">
    <source>
        <dbReference type="EMBL" id="SED21730.1"/>
    </source>
</evidence>
<dbReference type="EC" id="2.7.1.180" evidence="3 12"/>
<evidence type="ECO:0000256" key="2">
    <source>
        <dbReference type="ARBA" id="ARBA00008282"/>
    </source>
</evidence>
<name>A0A1H4YXG4_9PSED</name>
<dbReference type="Gene3D" id="3.10.520.10">
    <property type="entry name" value="ApbE-like domains"/>
    <property type="match status" value="1"/>
</dbReference>
<evidence type="ECO:0000313" key="14">
    <source>
        <dbReference type="Proteomes" id="UP000182179"/>
    </source>
</evidence>
<evidence type="ECO:0000256" key="6">
    <source>
        <dbReference type="ARBA" id="ARBA00022679"/>
    </source>
</evidence>
<accession>A0A1H4YXG4</accession>
<keyword evidence="6 12" id="KW-0808">Transferase</keyword>
<keyword evidence="14" id="KW-1185">Reference proteome</keyword>
<keyword evidence="5 12" id="KW-0285">Flavoprotein</keyword>
<dbReference type="EMBL" id="FNTS01000002">
    <property type="protein sequence ID" value="SED21730.1"/>
    <property type="molecule type" value="Genomic_DNA"/>
</dbReference>
<dbReference type="Proteomes" id="UP000182179">
    <property type="component" value="Unassembled WGS sequence"/>
</dbReference>
<evidence type="ECO:0000256" key="8">
    <source>
        <dbReference type="ARBA" id="ARBA00022827"/>
    </source>
</evidence>
<dbReference type="PANTHER" id="PTHR30040">
    <property type="entry name" value="THIAMINE BIOSYNTHESIS LIPOPROTEIN APBE"/>
    <property type="match status" value="1"/>
</dbReference>
<evidence type="ECO:0000256" key="12">
    <source>
        <dbReference type="PIRNR" id="PIRNR006268"/>
    </source>
</evidence>
<keyword evidence="7 12" id="KW-0479">Metal-binding</keyword>
<dbReference type="InterPro" id="IPR024932">
    <property type="entry name" value="ApbE"/>
</dbReference>
<proteinExistence type="inferred from homology"/>
<reference evidence="13 14" key="1">
    <citation type="submission" date="2016-10" db="EMBL/GenBank/DDBJ databases">
        <authorList>
            <person name="Varghese N."/>
            <person name="Submissions S."/>
        </authorList>
    </citation>
    <scope>NUCLEOTIDE SEQUENCE [LARGE SCALE GENOMIC DNA]</scope>
    <source>
        <strain evidence="13 14">BS2773</strain>
    </source>
</reference>
<keyword evidence="9 12" id="KW-0460">Magnesium</keyword>
<evidence type="ECO:0000256" key="4">
    <source>
        <dbReference type="ARBA" id="ARBA00016337"/>
    </source>
</evidence>
<comment type="catalytic activity">
    <reaction evidence="11 12">
        <text>L-threonyl-[protein] + FAD = FMN-L-threonyl-[protein] + AMP + H(+)</text>
        <dbReference type="Rhea" id="RHEA:36847"/>
        <dbReference type="Rhea" id="RHEA-COMP:11060"/>
        <dbReference type="Rhea" id="RHEA-COMP:11061"/>
        <dbReference type="ChEBI" id="CHEBI:15378"/>
        <dbReference type="ChEBI" id="CHEBI:30013"/>
        <dbReference type="ChEBI" id="CHEBI:57692"/>
        <dbReference type="ChEBI" id="CHEBI:74257"/>
        <dbReference type="ChEBI" id="CHEBI:456215"/>
        <dbReference type="EC" id="2.7.1.180"/>
    </reaction>
</comment>
<keyword evidence="8 12" id="KW-0274">FAD</keyword>
<evidence type="ECO:0000256" key="3">
    <source>
        <dbReference type="ARBA" id="ARBA00011955"/>
    </source>
</evidence>
<dbReference type="Pfam" id="PF02424">
    <property type="entry name" value="ApbE"/>
    <property type="match status" value="1"/>
</dbReference>
<comment type="similarity">
    <text evidence="2 12">Belongs to the ApbE family.</text>
</comment>
<evidence type="ECO:0000256" key="1">
    <source>
        <dbReference type="ARBA" id="ARBA00001946"/>
    </source>
</evidence>
<comment type="caution">
    <text evidence="13">The sequence shown here is derived from an EMBL/GenBank/DDBJ whole genome shotgun (WGS) entry which is preliminary data.</text>
</comment>
<evidence type="ECO:0000256" key="9">
    <source>
        <dbReference type="ARBA" id="ARBA00022842"/>
    </source>
</evidence>
<sequence>MKMSTDVQRYNLNGETMGTRYTVVFYAAAGIDTEEIGQRLAHAVSRVDRQMSTWKADSDLNRLNAAAEQEWLPVPKELSTVLAAALRVSQQSGGAFDIAVGDLVQAWGFGPGEQTITAQALTMPLPRARLSASAALVVDSQRNRVRKRAPLNLDLNGIAKGFGVDELTRCLEASNITRYLVGIDGEMRARGMKPDAQPWVVAIEKPCRGVREVMGVMELVDAAIATSGDYRHWVEMSGQSCAHTMNPVTGAPLRNALAAVTVEAGSCMLADAWATALMVLGEVEGPRLAQERGMDALFVVRDGEQLKEISIVGGKLQAQAEACRIQSRQ</sequence>
<dbReference type="PIRSF" id="PIRSF006268">
    <property type="entry name" value="ApbE"/>
    <property type="match status" value="1"/>
</dbReference>
<evidence type="ECO:0000256" key="5">
    <source>
        <dbReference type="ARBA" id="ARBA00022630"/>
    </source>
</evidence>
<comment type="cofactor">
    <cofactor evidence="1">
        <name>Mg(2+)</name>
        <dbReference type="ChEBI" id="CHEBI:18420"/>
    </cofactor>
</comment>